<evidence type="ECO:0000313" key="1">
    <source>
        <dbReference type="EMBL" id="MBU2951207.1"/>
    </source>
</evidence>
<protein>
    <submittedName>
        <fullName evidence="1">NgoPII family restriction endonuclease</fullName>
        <ecNumber evidence="1">3.1.21.-</ecNumber>
    </submittedName>
</protein>
<dbReference type="Proteomes" id="UP001647509">
    <property type="component" value="Unassembled WGS sequence"/>
</dbReference>
<keyword evidence="1" id="KW-0378">Hydrolase</keyword>
<sequence length="275" mass="31493">MSNILEALVNIVENKDYEIKEYTIGGNRAQNMGEALEEYIFDAFSNSFDIDDDETRRNKHSEVFSFLGAKNKIPDAILKNGDALEVKKATSESSIQLNSSYPKHSLKATDTRIQSSALTCEEIKWEEKEMLYCFGYIPSGAKHLKSVWFVYGRIYCDLQEVYEEIIDDIKANLDDDYTGNELGGAKGVDSLKITTLRVRGMWVIKHPQKVYSKLTKDWGNNDFEVKALIPKNIFDNFPQKSKDKLNASVLNIEEIEVTDPTNRAKTLNCFFIYYK</sequence>
<keyword evidence="1" id="KW-0255">Endonuclease</keyword>
<comment type="caution">
    <text evidence="1">The sequence shown here is derived from an EMBL/GenBank/DDBJ whole genome shotgun (WGS) entry which is preliminary data.</text>
</comment>
<dbReference type="EMBL" id="JAHKPD010000016">
    <property type="protein sequence ID" value="MBU2951207.1"/>
    <property type="molecule type" value="Genomic_DNA"/>
</dbReference>
<gene>
    <name evidence="1" type="ORF">KO493_10910</name>
</gene>
<dbReference type="EC" id="3.1.21.-" evidence="1"/>
<evidence type="ECO:0000313" key="2">
    <source>
        <dbReference type="Proteomes" id="UP001647509"/>
    </source>
</evidence>
<accession>A0ACC5UA50</accession>
<keyword evidence="1" id="KW-0540">Nuclease</keyword>
<name>A0ACC5UA50_9FLAO</name>
<reference evidence="1" key="1">
    <citation type="submission" date="2021-05" db="EMBL/GenBank/DDBJ databases">
        <title>Draft genomes of bacteria isolated from model marine particles.</title>
        <authorList>
            <person name="Datta M.S."/>
            <person name="Schwartzman J.A."/>
            <person name="Enke T.N."/>
            <person name="Saavedra J."/>
            <person name="Cermak N."/>
            <person name="Cordero O.X."/>
        </authorList>
    </citation>
    <scope>NUCLEOTIDE SEQUENCE</scope>
    <source>
        <strain evidence="1">I2M19</strain>
    </source>
</reference>
<keyword evidence="2" id="KW-1185">Reference proteome</keyword>
<proteinExistence type="predicted"/>
<organism evidence="1 2">
    <name type="scientific">Pseudotamlana agarivorans</name>
    <dbReference type="NCBI Taxonomy" id="481183"/>
    <lineage>
        <taxon>Bacteria</taxon>
        <taxon>Pseudomonadati</taxon>
        <taxon>Bacteroidota</taxon>
        <taxon>Flavobacteriia</taxon>
        <taxon>Flavobacteriales</taxon>
        <taxon>Flavobacteriaceae</taxon>
        <taxon>Pseudotamlana</taxon>
    </lineage>
</organism>